<protein>
    <recommendedName>
        <fullName evidence="7">AMP-dependent synthetase/ligase domain-containing protein</fullName>
    </recommendedName>
</protein>
<dbReference type="OMA" id="GYGITEM"/>
<dbReference type="CDD" id="cd04433">
    <property type="entry name" value="AFD_class_I"/>
    <property type="match status" value="1"/>
</dbReference>
<sequence>MFSFLISTLASYFRRKWPPSPDIPSVSGCGAMFSTQGFPNDPMFTRLRRRCIENAGVIIHDESGIDAGYDHLVGDVMHMRKILQNRLPSSSFDEKGCLRQEAASIALVVSAGYYFIVSFLAIAALGGVCVPLGKTVTPEEALYFLKKSKAACVLADADTLETAEAIGAYARNQNGQKVHIIPITRAGLRPNLRLELEIDEELCFPSNAGSLILFTSGTTALPKGILLPRQLFYEIEDIPPITGLYLSSSQPQWIGGATGLIFSAINGERIHIVNGGPEPRRYWEILRKGKVTEMGACPTLLRTLMEYYNEHIRDLPTEDRDAYISGAQSLRVVYSSGSALNPATRQFFVDLMNMPIRNAYGISEMGGGLMVTSAESALLDGCIGTPIPGVTVKLSEGDHGEILVKKPSMFIRYVDDPAATHAAFDDEGFYKTGDHAHRVGDNYFFDGRVSYDWVRFHEYRISVLEIEQILTDLGYISEAHVIPVPDHEAGGLVSALVRIRKRNAVTEEHGDITLQKLRQDLAAANIAAYKLPALLRVLRDHEQVPLTASGKVLKKQCLQKFFDISGYLPDQYAVDGVEYWGNKLDLTASTRVDDWGEL</sequence>
<evidence type="ECO:0008006" key="7">
    <source>
        <dbReference type="Google" id="ProtNLM"/>
    </source>
</evidence>
<dbReference type="InterPro" id="IPR000873">
    <property type="entry name" value="AMP-dep_synth/lig_dom"/>
</dbReference>
<dbReference type="VEuPathDB" id="FungiDB:CIMG_05890"/>
<dbReference type="GO" id="GO:0031956">
    <property type="term" value="F:medium-chain fatty acid-CoA ligase activity"/>
    <property type="evidence" value="ECO:0007669"/>
    <property type="project" value="TreeGrafter"/>
</dbReference>
<comment type="similarity">
    <text evidence="1">Belongs to the ATP-dependent AMP-binding enzyme family.</text>
</comment>
<evidence type="ECO:0000313" key="5">
    <source>
        <dbReference type="EMBL" id="EAS30411.2"/>
    </source>
</evidence>
<dbReference type="GO" id="GO:0006631">
    <property type="term" value="P:fatty acid metabolic process"/>
    <property type="evidence" value="ECO:0007669"/>
    <property type="project" value="TreeGrafter"/>
</dbReference>
<dbReference type="Pfam" id="PF00501">
    <property type="entry name" value="AMP-binding"/>
    <property type="match status" value="1"/>
</dbReference>
<dbReference type="InterPro" id="IPR042099">
    <property type="entry name" value="ANL_N_sf"/>
</dbReference>
<dbReference type="EMBL" id="GG704912">
    <property type="protein sequence ID" value="EAS30411.2"/>
    <property type="molecule type" value="Genomic_DNA"/>
</dbReference>
<evidence type="ECO:0000256" key="1">
    <source>
        <dbReference type="ARBA" id="ARBA00006432"/>
    </source>
</evidence>
<reference evidence="6" key="2">
    <citation type="journal article" date="2010" name="Genome Res.">
        <title>Population genomic sequencing of Coccidioides fungi reveals recent hybridization and transposon control.</title>
        <authorList>
            <person name="Neafsey D.E."/>
            <person name="Barker B.M."/>
            <person name="Sharpton T.J."/>
            <person name="Stajich J.E."/>
            <person name="Park D.J."/>
            <person name="Whiston E."/>
            <person name="Hung C.-Y."/>
            <person name="McMahan C."/>
            <person name="White J."/>
            <person name="Sykes S."/>
            <person name="Heiman D."/>
            <person name="Young S."/>
            <person name="Zeng Q."/>
            <person name="Abouelleil A."/>
            <person name="Aftuck L."/>
            <person name="Bessette D."/>
            <person name="Brown A."/>
            <person name="FitzGerald M."/>
            <person name="Lui A."/>
            <person name="Macdonald J.P."/>
            <person name="Priest M."/>
            <person name="Orbach M.J."/>
            <person name="Galgiani J.N."/>
            <person name="Kirkland T.N."/>
            <person name="Cole G.T."/>
            <person name="Birren B.W."/>
            <person name="Henn M.R."/>
            <person name="Taylor J.W."/>
            <person name="Rounsley S.D."/>
        </authorList>
    </citation>
    <scope>GENOME REANNOTATION</scope>
    <source>
        <strain evidence="6">RS</strain>
    </source>
</reference>
<dbReference type="AlphaFoldDB" id="A0A0E1RVP6"/>
<dbReference type="KEGG" id="cim:CIMG_05890"/>
<accession>A0A0E1RVP6</accession>
<feature type="transmembrane region" description="Helical" evidence="2">
    <location>
        <begin position="105"/>
        <end position="128"/>
    </location>
</feature>
<keyword evidence="2" id="KW-0472">Membrane</keyword>
<keyword evidence="6" id="KW-1185">Reference proteome</keyword>
<organism evidence="5 6">
    <name type="scientific">Coccidioides immitis (strain RS)</name>
    <name type="common">Valley fever fungus</name>
    <dbReference type="NCBI Taxonomy" id="246410"/>
    <lineage>
        <taxon>Eukaryota</taxon>
        <taxon>Fungi</taxon>
        <taxon>Dikarya</taxon>
        <taxon>Ascomycota</taxon>
        <taxon>Pezizomycotina</taxon>
        <taxon>Eurotiomycetes</taxon>
        <taxon>Eurotiomycetidae</taxon>
        <taxon>Onygenales</taxon>
        <taxon>Onygenaceae</taxon>
        <taxon>Coccidioides</taxon>
    </lineage>
</organism>
<dbReference type="Proteomes" id="UP000001261">
    <property type="component" value="Unassembled WGS sequence"/>
</dbReference>
<dbReference type="InterPro" id="IPR025110">
    <property type="entry name" value="AMP-bd_C"/>
</dbReference>
<dbReference type="PANTHER" id="PTHR43201:SF8">
    <property type="entry name" value="ACYL-COA SYNTHETASE FAMILY MEMBER 3"/>
    <property type="match status" value="1"/>
</dbReference>
<dbReference type="OrthoDB" id="6614653at2759"/>
<reference evidence="6" key="1">
    <citation type="journal article" date="2009" name="Genome Res.">
        <title>Comparative genomic analyses of the human fungal pathogens Coccidioides and their relatives.</title>
        <authorList>
            <person name="Sharpton T.J."/>
            <person name="Stajich J.E."/>
            <person name="Rounsley S.D."/>
            <person name="Gardner M.J."/>
            <person name="Wortman J.R."/>
            <person name="Jordar V.S."/>
            <person name="Maiti R."/>
            <person name="Kodira C.D."/>
            <person name="Neafsey D.E."/>
            <person name="Zeng Q."/>
            <person name="Hung C.-Y."/>
            <person name="McMahan C."/>
            <person name="Muszewska A."/>
            <person name="Grynberg M."/>
            <person name="Mandel M.A."/>
            <person name="Kellner E.M."/>
            <person name="Barker B.M."/>
            <person name="Galgiani J.N."/>
            <person name="Orbach M.J."/>
            <person name="Kirkland T.N."/>
            <person name="Cole G.T."/>
            <person name="Henn M.R."/>
            <person name="Birren B.W."/>
            <person name="Taylor J.W."/>
        </authorList>
    </citation>
    <scope>NUCLEOTIDE SEQUENCE [LARGE SCALE GENOMIC DNA]</scope>
    <source>
        <strain evidence="6">RS</strain>
    </source>
</reference>
<evidence type="ECO:0000259" key="4">
    <source>
        <dbReference type="Pfam" id="PF13193"/>
    </source>
</evidence>
<dbReference type="Gene3D" id="3.30.300.30">
    <property type="match status" value="1"/>
</dbReference>
<evidence type="ECO:0000313" key="6">
    <source>
        <dbReference type="Proteomes" id="UP000001261"/>
    </source>
</evidence>
<evidence type="ECO:0000256" key="2">
    <source>
        <dbReference type="SAM" id="Phobius"/>
    </source>
</evidence>
<feature type="domain" description="AMP-dependent synthetase/ligase" evidence="3">
    <location>
        <begin position="103"/>
        <end position="413"/>
    </location>
</feature>
<dbReference type="SUPFAM" id="SSF56801">
    <property type="entry name" value="Acetyl-CoA synthetase-like"/>
    <property type="match status" value="1"/>
</dbReference>
<evidence type="ECO:0000259" key="3">
    <source>
        <dbReference type="Pfam" id="PF00501"/>
    </source>
</evidence>
<gene>
    <name evidence="5" type="ORF">CIMG_05890</name>
</gene>
<dbReference type="InterPro" id="IPR045851">
    <property type="entry name" value="AMP-bd_C_sf"/>
</dbReference>
<dbReference type="GeneID" id="4562161"/>
<dbReference type="RefSeq" id="XP_001241994.2">
    <property type="nucleotide sequence ID" value="XM_001241993.2"/>
</dbReference>
<name>A0A0E1RVP6_COCIM</name>
<dbReference type="Pfam" id="PF13193">
    <property type="entry name" value="AMP-binding_C"/>
    <property type="match status" value="1"/>
</dbReference>
<dbReference type="InParanoid" id="A0A0E1RVP6"/>
<keyword evidence="2" id="KW-0812">Transmembrane</keyword>
<dbReference type="PANTHER" id="PTHR43201">
    <property type="entry name" value="ACYL-COA SYNTHETASE"/>
    <property type="match status" value="1"/>
</dbReference>
<proteinExistence type="inferred from homology"/>
<feature type="domain" description="AMP-binding enzyme C-terminal" evidence="4">
    <location>
        <begin position="465"/>
        <end position="551"/>
    </location>
</feature>
<dbReference type="Gene3D" id="3.40.50.12780">
    <property type="entry name" value="N-terminal domain of ligase-like"/>
    <property type="match status" value="1"/>
</dbReference>
<keyword evidence="2" id="KW-1133">Transmembrane helix</keyword>
<dbReference type="STRING" id="246410.A0A0E1RVP6"/>